<dbReference type="AlphaFoldDB" id="A0A7I4XUV7"/>
<evidence type="ECO:0000313" key="2">
    <source>
        <dbReference type="WBParaSite" id="HCON_00007500-00001"/>
    </source>
</evidence>
<name>A0A7I4XUV7_HAECO</name>
<sequence length="85" mass="10166">MEAQRSKKFENKVDADVNFKHFQDWSERMIEKVFRDAEQGDEIELKISIDFGNAPKYKNEKQRQELIRKITQLEANYLPKALYEG</sequence>
<dbReference type="OrthoDB" id="5840750at2759"/>
<organism evidence="1 2">
    <name type="scientific">Haemonchus contortus</name>
    <name type="common">Barber pole worm</name>
    <dbReference type="NCBI Taxonomy" id="6289"/>
    <lineage>
        <taxon>Eukaryota</taxon>
        <taxon>Metazoa</taxon>
        <taxon>Ecdysozoa</taxon>
        <taxon>Nematoda</taxon>
        <taxon>Chromadorea</taxon>
        <taxon>Rhabditida</taxon>
        <taxon>Rhabditina</taxon>
        <taxon>Rhabditomorpha</taxon>
        <taxon>Strongyloidea</taxon>
        <taxon>Trichostrongylidae</taxon>
        <taxon>Haemonchus</taxon>
    </lineage>
</organism>
<reference evidence="2" key="1">
    <citation type="submission" date="2020-12" db="UniProtKB">
        <authorList>
            <consortium name="WormBaseParasite"/>
        </authorList>
    </citation>
    <scope>IDENTIFICATION</scope>
    <source>
        <strain evidence="2">MHco3</strain>
    </source>
</reference>
<protein>
    <submittedName>
        <fullName evidence="2">Type I site-specific deoxyribonuclease</fullName>
    </submittedName>
</protein>
<proteinExistence type="predicted"/>
<keyword evidence="1" id="KW-1185">Reference proteome</keyword>
<evidence type="ECO:0000313" key="1">
    <source>
        <dbReference type="Proteomes" id="UP000025227"/>
    </source>
</evidence>
<accession>A0A7I4XUV7</accession>
<dbReference type="Proteomes" id="UP000025227">
    <property type="component" value="Unplaced"/>
</dbReference>
<dbReference type="WBParaSite" id="HCON_00007500-00001">
    <property type="protein sequence ID" value="HCON_00007500-00001"/>
    <property type="gene ID" value="HCON_00007500"/>
</dbReference>